<dbReference type="EMBL" id="JAQLXW010000001">
    <property type="protein sequence ID" value="MDB8002464.1"/>
    <property type="molecule type" value="Genomic_DNA"/>
</dbReference>
<dbReference type="InterPro" id="IPR003828">
    <property type="entry name" value="QueH"/>
</dbReference>
<dbReference type="GO" id="GO:0046872">
    <property type="term" value="F:metal ion binding"/>
    <property type="evidence" value="ECO:0007669"/>
    <property type="project" value="UniProtKB-KW"/>
</dbReference>
<dbReference type="HAMAP" id="MF_02089">
    <property type="entry name" value="QueH"/>
    <property type="match status" value="1"/>
</dbReference>
<comment type="catalytic activity">
    <reaction evidence="16 17">
        <text>epoxyqueuosine(34) in tRNA + AH2 = queuosine(34) in tRNA + A + H2O</text>
        <dbReference type="Rhea" id="RHEA:32159"/>
        <dbReference type="Rhea" id="RHEA-COMP:18571"/>
        <dbReference type="Rhea" id="RHEA-COMP:18582"/>
        <dbReference type="ChEBI" id="CHEBI:13193"/>
        <dbReference type="ChEBI" id="CHEBI:15377"/>
        <dbReference type="ChEBI" id="CHEBI:17499"/>
        <dbReference type="ChEBI" id="CHEBI:194431"/>
        <dbReference type="ChEBI" id="CHEBI:194443"/>
        <dbReference type="EC" id="1.17.99.6"/>
    </reaction>
</comment>
<dbReference type="GO" id="GO:0051539">
    <property type="term" value="F:4 iron, 4 sulfur cluster binding"/>
    <property type="evidence" value="ECO:0007669"/>
    <property type="project" value="UniProtKB-UniRule"/>
</dbReference>
<comment type="pathway">
    <text evidence="2 17">tRNA modification; tRNA-queuosine biosynthesis.</text>
</comment>
<feature type="binding site" evidence="17">
    <location>
        <position position="26"/>
    </location>
    <ligand>
        <name>[4Fe-4S] cluster</name>
        <dbReference type="ChEBI" id="CHEBI:49883"/>
    </ligand>
</feature>
<evidence type="ECO:0000256" key="15">
    <source>
        <dbReference type="ARBA" id="ARBA00031446"/>
    </source>
</evidence>
<evidence type="ECO:0000256" key="11">
    <source>
        <dbReference type="ARBA" id="ARBA00023004"/>
    </source>
</evidence>
<feature type="binding site" evidence="17">
    <location>
        <position position="111"/>
    </location>
    <ligand>
        <name>[4Fe-4S] cluster</name>
        <dbReference type="ChEBI" id="CHEBI:49883"/>
    </ligand>
</feature>
<evidence type="ECO:0000256" key="10">
    <source>
        <dbReference type="ARBA" id="ARBA00023002"/>
    </source>
</evidence>
<keyword evidence="7 17" id="KW-0819">tRNA processing</keyword>
<evidence type="ECO:0000256" key="3">
    <source>
        <dbReference type="ARBA" id="ARBA00008207"/>
    </source>
</evidence>
<dbReference type="EMBL" id="CZBY01000001">
    <property type="protein sequence ID" value="CUQ81105.1"/>
    <property type="molecule type" value="Genomic_DNA"/>
</dbReference>
<evidence type="ECO:0000256" key="4">
    <source>
        <dbReference type="ARBA" id="ARBA00012622"/>
    </source>
</evidence>
<dbReference type="AlphaFoldDB" id="A0A174Z111"/>
<dbReference type="PANTHER" id="PTHR36701">
    <property type="entry name" value="EPOXYQUEUOSINE REDUCTASE QUEH"/>
    <property type="match status" value="1"/>
</dbReference>
<evidence type="ECO:0000313" key="18">
    <source>
        <dbReference type="EMBL" id="CUQ81105.1"/>
    </source>
</evidence>
<keyword evidence="14 17" id="KW-0676">Redox-active center</keyword>
<keyword evidence="13 17" id="KW-1015">Disulfide bond</keyword>
<comment type="similarity">
    <text evidence="3 17">Belongs to the QueH family.</text>
</comment>
<evidence type="ECO:0000256" key="1">
    <source>
        <dbReference type="ARBA" id="ARBA00002268"/>
    </source>
</evidence>
<keyword evidence="9 17" id="KW-0671">Queuosine biosynthesis</keyword>
<proteinExistence type="inferred from homology"/>
<feature type="disulfide bond" description="Redox-active" evidence="17">
    <location>
        <begin position="190"/>
        <end position="192"/>
    </location>
</feature>
<evidence type="ECO:0000256" key="6">
    <source>
        <dbReference type="ARBA" id="ARBA00022485"/>
    </source>
</evidence>
<gene>
    <name evidence="17" type="primary">queH</name>
    <name evidence="18" type="ORF">ERS852540_00196</name>
    <name evidence="19" type="ORF">PNE09_00130</name>
</gene>
<dbReference type="Proteomes" id="UP001210809">
    <property type="component" value="Unassembled WGS sequence"/>
</dbReference>
<organism evidence="18 20">
    <name type="scientific">[Eubacterium] siraeum</name>
    <dbReference type="NCBI Taxonomy" id="39492"/>
    <lineage>
        <taxon>Bacteria</taxon>
        <taxon>Bacillati</taxon>
        <taxon>Bacillota</taxon>
        <taxon>Clostridia</taxon>
        <taxon>Eubacteriales</taxon>
        <taxon>Oscillospiraceae</taxon>
        <taxon>Oscillospiraceae incertae sedis</taxon>
    </lineage>
</organism>
<dbReference type="GO" id="GO:0008616">
    <property type="term" value="P:tRNA queuosine(34) biosynthetic process"/>
    <property type="evidence" value="ECO:0007669"/>
    <property type="project" value="UniProtKB-UniRule"/>
</dbReference>
<evidence type="ECO:0000256" key="14">
    <source>
        <dbReference type="ARBA" id="ARBA00023284"/>
    </source>
</evidence>
<reference evidence="19" key="2">
    <citation type="submission" date="2023-01" db="EMBL/GenBank/DDBJ databases">
        <title>Human gut microbiome strain richness.</title>
        <authorList>
            <person name="Chen-Liaw A."/>
        </authorList>
    </citation>
    <scope>NUCLEOTIDE SEQUENCE</scope>
    <source>
        <strain evidence="19">1001283st1_G1_1001283B150217_161031</strain>
    </source>
</reference>
<evidence type="ECO:0000256" key="5">
    <source>
        <dbReference type="ARBA" id="ARBA00016895"/>
    </source>
</evidence>
<dbReference type="GO" id="GO:0052693">
    <property type="term" value="F:epoxyqueuosine reductase activity"/>
    <property type="evidence" value="ECO:0007669"/>
    <property type="project" value="UniProtKB-UniRule"/>
</dbReference>
<dbReference type="EC" id="1.17.99.6" evidence="4 17"/>
<keyword evidence="11 17" id="KW-0408">Iron</keyword>
<dbReference type="OrthoDB" id="9801033at2"/>
<feature type="binding site" evidence="17">
    <location>
        <position position="108"/>
    </location>
    <ligand>
        <name>[4Fe-4S] cluster</name>
        <dbReference type="ChEBI" id="CHEBI:49883"/>
    </ligand>
</feature>
<dbReference type="Pfam" id="PF02677">
    <property type="entry name" value="QueH"/>
    <property type="match status" value="1"/>
</dbReference>
<evidence type="ECO:0000256" key="16">
    <source>
        <dbReference type="ARBA" id="ARBA00047415"/>
    </source>
</evidence>
<keyword evidence="12 17" id="KW-0411">Iron-sulfur</keyword>
<evidence type="ECO:0000313" key="20">
    <source>
        <dbReference type="Proteomes" id="UP000095662"/>
    </source>
</evidence>
<keyword evidence="6 17" id="KW-0004">4Fe-4S</keyword>
<evidence type="ECO:0000256" key="12">
    <source>
        <dbReference type="ARBA" id="ARBA00023014"/>
    </source>
</evidence>
<evidence type="ECO:0000256" key="8">
    <source>
        <dbReference type="ARBA" id="ARBA00022723"/>
    </source>
</evidence>
<sequence length="218" mass="25612">MTNYQLETDRIIASLDHAPTLLLHACCAPCSSYVLEYLAEHFNITVFFYNPNITEKEEYEKRKNELKRLIAEKPFRYPVKMIDGDYSPQIFFDMAKGMENIAEGGERCFLCYEIRLRETARLAKELDFEYFCTTLSVSPHKNAAKLNELGGRLSDEYKIPYLYSDFKKRNGYKRSIELSAQYGLYRQNYCGCIYSRIQAEKKEQEKNFQNETKTVVKP</sequence>
<reference evidence="18 20" key="1">
    <citation type="submission" date="2015-09" db="EMBL/GenBank/DDBJ databases">
        <authorList>
            <consortium name="Pathogen Informatics"/>
        </authorList>
    </citation>
    <scope>NUCLEOTIDE SEQUENCE [LARGE SCALE GENOMIC DNA]</scope>
    <source>
        <strain evidence="18 20">2789STDY5834928</strain>
    </source>
</reference>
<evidence type="ECO:0000256" key="2">
    <source>
        <dbReference type="ARBA" id="ARBA00004691"/>
    </source>
</evidence>
<evidence type="ECO:0000256" key="9">
    <source>
        <dbReference type="ARBA" id="ARBA00022785"/>
    </source>
</evidence>
<keyword evidence="10 17" id="KW-0560">Oxidoreductase</keyword>
<dbReference type="PANTHER" id="PTHR36701:SF1">
    <property type="entry name" value="EPOXYQUEUOSINE REDUCTASE QUEH"/>
    <property type="match status" value="1"/>
</dbReference>
<evidence type="ECO:0000313" key="19">
    <source>
        <dbReference type="EMBL" id="MDB8002464.1"/>
    </source>
</evidence>
<dbReference type="STRING" id="39492.ERS852540_00196"/>
<comment type="function">
    <text evidence="1 17">Catalyzes the conversion of epoxyqueuosine (oQ) to queuosine (Q), which is a hypermodified base found in the wobble positions of tRNA(Asp), tRNA(Asn), tRNA(His) and tRNA(Tyr).</text>
</comment>
<dbReference type="Proteomes" id="UP000095662">
    <property type="component" value="Unassembled WGS sequence"/>
</dbReference>
<dbReference type="UniPathway" id="UPA00392"/>
<name>A0A174Z111_9FIRM</name>
<evidence type="ECO:0000256" key="17">
    <source>
        <dbReference type="HAMAP-Rule" id="MF_02089"/>
    </source>
</evidence>
<evidence type="ECO:0000256" key="13">
    <source>
        <dbReference type="ARBA" id="ARBA00023157"/>
    </source>
</evidence>
<evidence type="ECO:0000256" key="7">
    <source>
        <dbReference type="ARBA" id="ARBA00022694"/>
    </source>
</evidence>
<accession>A0A174Z111</accession>
<feature type="binding site" evidence="17">
    <location>
        <position position="27"/>
    </location>
    <ligand>
        <name>[4Fe-4S] cluster</name>
        <dbReference type="ChEBI" id="CHEBI:49883"/>
    </ligand>
</feature>
<keyword evidence="8 17" id="KW-0479">Metal-binding</keyword>
<protein>
    <recommendedName>
        <fullName evidence="5 17">Epoxyqueuosine reductase QueH</fullName>
        <ecNumber evidence="4 17">1.17.99.6</ecNumber>
    </recommendedName>
    <alternativeName>
        <fullName evidence="15 17">Queuosine biosynthesis protein QueH</fullName>
    </alternativeName>
</protein>